<gene>
    <name evidence="2" type="ORF">GCM10022416_31600</name>
</gene>
<name>A0ABP7YWW6_9ACTN</name>
<evidence type="ECO:0000313" key="2">
    <source>
        <dbReference type="EMBL" id="GAA4142499.1"/>
    </source>
</evidence>
<dbReference type="EMBL" id="BAABDO010000042">
    <property type="protein sequence ID" value="GAA4142499.1"/>
    <property type="molecule type" value="Genomic_DNA"/>
</dbReference>
<accession>A0ABP7YWW6</accession>
<dbReference type="Proteomes" id="UP001500266">
    <property type="component" value="Unassembled WGS sequence"/>
</dbReference>
<dbReference type="RefSeq" id="WP_345022070.1">
    <property type="nucleotide sequence ID" value="NZ_BAABDO010000042.1"/>
</dbReference>
<proteinExistence type="predicted"/>
<sequence>MSGRHRVRGMGGRRRRAVVAVSAGAAVLAAAVAYGVVRVRGCGGPDALVLDVAAAPEIAPAVRSVAARFGAERHVAGGRCVRARVRAVEPYAMAAALSGNAPPVGGLRRPDVWIPDTSAWAHLAGASSGAVVTRTSVATTPLVAVLPGRPRGGAPPSWHDLLGTRDDKPAKRIAVPDPARDGAGITALLLTRWLARGTRRPDAVFVNVVRAMRQNLTPDARTAVSADVVLTTEQAVSRAAGREAAVHPSEGSFNLDYPVVLTAPRPGTRDAAARMLERALRDGRARRAVRSLGFRATGREPAVLDPGEVRDAVQSWARLSLGTRMLSLLDVSGSMAQTVPGTRASRMQVLTRAAQEGLAFQPDDTELGQWVFATRLDGARDWRETVPVGPLGERVGSATRRQRILSTLAALRPEPGGRTGLYESVLAAFRYMRRTYKPEMVNSVLVMTDGRNDDADGPTLDATVAALRREYDPGRPVQIIVIGFGADVDPAELRRITEVTRGGVHIARDPADIRKIFGTAMARRMCAPDC</sequence>
<dbReference type="SUPFAM" id="SSF53300">
    <property type="entry name" value="vWA-like"/>
    <property type="match status" value="1"/>
</dbReference>
<evidence type="ECO:0000259" key="1">
    <source>
        <dbReference type="PROSITE" id="PS50234"/>
    </source>
</evidence>
<dbReference type="SMART" id="SM00327">
    <property type="entry name" value="VWA"/>
    <property type="match status" value="1"/>
</dbReference>
<dbReference type="PROSITE" id="PS50234">
    <property type="entry name" value="VWFA"/>
    <property type="match status" value="1"/>
</dbReference>
<keyword evidence="3" id="KW-1185">Reference proteome</keyword>
<organism evidence="2 3">
    <name type="scientific">Actinomadura keratinilytica</name>
    <dbReference type="NCBI Taxonomy" id="547461"/>
    <lineage>
        <taxon>Bacteria</taxon>
        <taxon>Bacillati</taxon>
        <taxon>Actinomycetota</taxon>
        <taxon>Actinomycetes</taxon>
        <taxon>Streptosporangiales</taxon>
        <taxon>Thermomonosporaceae</taxon>
        <taxon>Actinomadura</taxon>
    </lineage>
</organism>
<dbReference type="SUPFAM" id="SSF53850">
    <property type="entry name" value="Periplasmic binding protein-like II"/>
    <property type="match status" value="1"/>
</dbReference>
<dbReference type="InterPro" id="IPR036465">
    <property type="entry name" value="vWFA_dom_sf"/>
</dbReference>
<dbReference type="Gene3D" id="3.40.50.410">
    <property type="entry name" value="von Willebrand factor, type A domain"/>
    <property type="match status" value="1"/>
</dbReference>
<dbReference type="Pfam" id="PF00092">
    <property type="entry name" value="VWA"/>
    <property type="match status" value="1"/>
</dbReference>
<feature type="domain" description="VWFA" evidence="1">
    <location>
        <begin position="324"/>
        <end position="520"/>
    </location>
</feature>
<protein>
    <submittedName>
        <fullName evidence="2">Substrate-binding and VWA domain-containing protein</fullName>
    </submittedName>
</protein>
<reference evidence="3" key="1">
    <citation type="journal article" date="2019" name="Int. J. Syst. Evol. Microbiol.">
        <title>The Global Catalogue of Microorganisms (GCM) 10K type strain sequencing project: providing services to taxonomists for standard genome sequencing and annotation.</title>
        <authorList>
            <consortium name="The Broad Institute Genomics Platform"/>
            <consortium name="The Broad Institute Genome Sequencing Center for Infectious Disease"/>
            <person name="Wu L."/>
            <person name="Ma J."/>
        </authorList>
    </citation>
    <scope>NUCLEOTIDE SEQUENCE [LARGE SCALE GENOMIC DNA]</scope>
    <source>
        <strain evidence="3">JCM 17316</strain>
    </source>
</reference>
<evidence type="ECO:0000313" key="3">
    <source>
        <dbReference type="Proteomes" id="UP001500266"/>
    </source>
</evidence>
<comment type="caution">
    <text evidence="2">The sequence shown here is derived from an EMBL/GenBank/DDBJ whole genome shotgun (WGS) entry which is preliminary data.</text>
</comment>
<dbReference type="InterPro" id="IPR002035">
    <property type="entry name" value="VWF_A"/>
</dbReference>
<dbReference type="Pfam" id="PF13531">
    <property type="entry name" value="SBP_bac_11"/>
    <property type="match status" value="1"/>
</dbReference>